<dbReference type="PANTHER" id="PTHR33376:SF4">
    <property type="entry name" value="SIALIC ACID-BINDING PERIPLASMIC PROTEIN SIAP"/>
    <property type="match status" value="1"/>
</dbReference>
<feature type="chain" id="PRO_5037160066" evidence="2">
    <location>
        <begin position="27"/>
        <end position="342"/>
    </location>
</feature>
<dbReference type="PANTHER" id="PTHR33376">
    <property type="match status" value="1"/>
</dbReference>
<evidence type="ECO:0000313" key="4">
    <source>
        <dbReference type="Proteomes" id="UP001063350"/>
    </source>
</evidence>
<protein>
    <submittedName>
        <fullName evidence="3">Sialic acid-binding periplasmic protein SiaP</fullName>
    </submittedName>
</protein>
<dbReference type="NCBIfam" id="NF037995">
    <property type="entry name" value="TRAP_S1"/>
    <property type="match status" value="1"/>
</dbReference>
<dbReference type="AlphaFoldDB" id="A0A915U2C3"/>
<dbReference type="CDD" id="cd13670">
    <property type="entry name" value="PBP2_TRAP_Tp0957_like"/>
    <property type="match status" value="1"/>
</dbReference>
<dbReference type="GO" id="GO:0055085">
    <property type="term" value="P:transmembrane transport"/>
    <property type="evidence" value="ECO:0007669"/>
    <property type="project" value="InterPro"/>
</dbReference>
<dbReference type="InterPro" id="IPR038404">
    <property type="entry name" value="TRAP_DctP_sf"/>
</dbReference>
<sequence>MYCCKRNFQLLAFLFCALLICSQAQARTKYLFKVATIAPEGSIWTKRFHDFAAEVEEKSNGEVGFKVYPGGIMGDDRAMYRKMRIGQLHGGGFTMTGIGTVVPDFRVMGIPFLFRSYEEVDHVMEGLWPFFSKAFAAKGLELIAMTEVGFVYSMSISPVSTLSELKKSKIWAPEGDPVSIAYLETLGITPLPLGIPDVLTSLQTGMVETVFNSLYGAIVLQWFTKTKYISDIPFAYAYGCLLLDRKRFARLPESYRSMIKETARKHFSLLITDTRKSNSDSRQVLQDNGISMVLPDPGDVEDLRNMREETVQRVQGTAFSPQIYKTTMKLLDDYRNQAYKRK</sequence>
<keyword evidence="1 2" id="KW-0732">Signal</keyword>
<dbReference type="Gene3D" id="3.40.190.170">
    <property type="entry name" value="Bacterial extracellular solute-binding protein, family 7"/>
    <property type="match status" value="1"/>
</dbReference>
<dbReference type="InterPro" id="IPR018389">
    <property type="entry name" value="DctP_fam"/>
</dbReference>
<dbReference type="EMBL" id="AP024233">
    <property type="protein sequence ID" value="BCO09909.1"/>
    <property type="molecule type" value="Genomic_DNA"/>
</dbReference>
<keyword evidence="4" id="KW-1185">Reference proteome</keyword>
<evidence type="ECO:0000256" key="1">
    <source>
        <dbReference type="ARBA" id="ARBA00022729"/>
    </source>
</evidence>
<accession>A0A915U2C3</accession>
<evidence type="ECO:0000313" key="3">
    <source>
        <dbReference type="EMBL" id="BCO09909.1"/>
    </source>
</evidence>
<dbReference type="Pfam" id="PF03480">
    <property type="entry name" value="DctP"/>
    <property type="match status" value="1"/>
</dbReference>
<gene>
    <name evidence="3" type="primary">siaP</name>
    <name evidence="3" type="ORF">GF1_22850</name>
</gene>
<evidence type="ECO:0000256" key="2">
    <source>
        <dbReference type="SAM" id="SignalP"/>
    </source>
</evidence>
<organism evidence="3 4">
    <name type="scientific">Desulfolithobacter dissulfuricans</name>
    <dbReference type="NCBI Taxonomy" id="2795293"/>
    <lineage>
        <taxon>Bacteria</taxon>
        <taxon>Pseudomonadati</taxon>
        <taxon>Thermodesulfobacteriota</taxon>
        <taxon>Desulfobulbia</taxon>
        <taxon>Desulfobulbales</taxon>
        <taxon>Desulfobulbaceae</taxon>
        <taxon>Desulfolithobacter</taxon>
    </lineage>
</organism>
<feature type="signal peptide" evidence="2">
    <location>
        <begin position="1"/>
        <end position="26"/>
    </location>
</feature>
<dbReference type="KEGG" id="ddu:GF1_22850"/>
<dbReference type="Proteomes" id="UP001063350">
    <property type="component" value="Chromosome"/>
</dbReference>
<dbReference type="RefSeq" id="WP_267926650.1">
    <property type="nucleotide sequence ID" value="NZ_AP024233.1"/>
</dbReference>
<reference evidence="3" key="1">
    <citation type="submission" date="2020-12" db="EMBL/GenBank/DDBJ databases">
        <title>Desulfobium dissulfuricans gen. nov., sp. nov., a novel mesophilic, sulfate-reducing bacterium isolated from a deep-sea hydrothermal vent.</title>
        <authorList>
            <person name="Hashimoto Y."/>
            <person name="Tame A."/>
            <person name="Sawayama S."/>
            <person name="Miyazaki J."/>
            <person name="Takai K."/>
            <person name="Nakagawa S."/>
        </authorList>
    </citation>
    <scope>NUCLEOTIDE SEQUENCE</scope>
    <source>
        <strain evidence="3">GF1</strain>
    </source>
</reference>
<name>A0A915U2C3_9BACT</name>
<proteinExistence type="predicted"/>